<dbReference type="NCBIfam" id="TIGR02432">
    <property type="entry name" value="lysidine_TilS_N"/>
    <property type="match status" value="1"/>
</dbReference>
<dbReference type="EC" id="6.3.4.19" evidence="6"/>
<comment type="similarity">
    <text evidence="6">Belongs to the tRNA(Ile)-lysidine synthase family.</text>
</comment>
<dbReference type="SUPFAM" id="SSF52402">
    <property type="entry name" value="Adenine nucleotide alpha hydrolases-like"/>
    <property type="match status" value="1"/>
</dbReference>
<evidence type="ECO:0000256" key="2">
    <source>
        <dbReference type="ARBA" id="ARBA00022694"/>
    </source>
</evidence>
<dbReference type="PANTHER" id="PTHR43033">
    <property type="entry name" value="TRNA(ILE)-LYSIDINE SYNTHASE-RELATED"/>
    <property type="match status" value="1"/>
</dbReference>
<dbReference type="PANTHER" id="PTHR43033:SF1">
    <property type="entry name" value="TRNA(ILE)-LYSIDINE SYNTHASE-RELATED"/>
    <property type="match status" value="1"/>
</dbReference>
<keyword evidence="6" id="KW-0963">Cytoplasm</keyword>
<dbReference type="Gene3D" id="3.40.50.620">
    <property type="entry name" value="HUPs"/>
    <property type="match status" value="1"/>
</dbReference>
<organism evidence="8 9">
    <name type="scientific">Aestuariispira insulae</name>
    <dbReference type="NCBI Taxonomy" id="1461337"/>
    <lineage>
        <taxon>Bacteria</taxon>
        <taxon>Pseudomonadati</taxon>
        <taxon>Pseudomonadota</taxon>
        <taxon>Alphaproteobacteria</taxon>
        <taxon>Rhodospirillales</taxon>
        <taxon>Kiloniellaceae</taxon>
        <taxon>Aestuariispira</taxon>
    </lineage>
</organism>
<dbReference type="EMBL" id="QRDW01000005">
    <property type="protein sequence ID" value="RED49793.1"/>
    <property type="molecule type" value="Genomic_DNA"/>
</dbReference>
<dbReference type="HAMAP" id="MF_01161">
    <property type="entry name" value="tRNA_Ile_lys_synt"/>
    <property type="match status" value="1"/>
</dbReference>
<evidence type="ECO:0000256" key="5">
    <source>
        <dbReference type="ARBA" id="ARBA00048539"/>
    </source>
</evidence>
<dbReference type="AlphaFoldDB" id="A0A3D9HK00"/>
<evidence type="ECO:0000256" key="6">
    <source>
        <dbReference type="HAMAP-Rule" id="MF_01161"/>
    </source>
</evidence>
<dbReference type="RefSeq" id="WP_115937042.1">
    <property type="nucleotide sequence ID" value="NZ_QRDW01000005.1"/>
</dbReference>
<evidence type="ECO:0000256" key="4">
    <source>
        <dbReference type="ARBA" id="ARBA00022840"/>
    </source>
</evidence>
<comment type="caution">
    <text evidence="8">The sequence shown here is derived from an EMBL/GenBank/DDBJ whole genome shotgun (WGS) entry which is preliminary data.</text>
</comment>
<evidence type="ECO:0000313" key="8">
    <source>
        <dbReference type="EMBL" id="RED49793.1"/>
    </source>
</evidence>
<comment type="subcellular location">
    <subcellularLocation>
        <location evidence="6">Cytoplasm</location>
    </subcellularLocation>
</comment>
<dbReference type="InterPro" id="IPR014729">
    <property type="entry name" value="Rossmann-like_a/b/a_fold"/>
</dbReference>
<feature type="binding site" evidence="6">
    <location>
        <begin position="33"/>
        <end position="38"/>
    </location>
    <ligand>
        <name>ATP</name>
        <dbReference type="ChEBI" id="CHEBI:30616"/>
    </ligand>
</feature>
<dbReference type="GO" id="GO:0006400">
    <property type="term" value="P:tRNA modification"/>
    <property type="evidence" value="ECO:0007669"/>
    <property type="project" value="UniProtKB-UniRule"/>
</dbReference>
<keyword evidence="4 6" id="KW-0067">ATP-binding</keyword>
<keyword evidence="1 6" id="KW-0436">Ligase</keyword>
<protein>
    <recommendedName>
        <fullName evidence="6">tRNA(Ile)-lysidine synthase</fullName>
        <ecNumber evidence="6">6.3.4.19</ecNumber>
    </recommendedName>
    <alternativeName>
        <fullName evidence="6">tRNA(Ile)-2-lysyl-cytidine synthase</fullName>
    </alternativeName>
    <alternativeName>
        <fullName evidence="6">tRNA(Ile)-lysidine synthetase</fullName>
    </alternativeName>
</protein>
<dbReference type="GO" id="GO:0005524">
    <property type="term" value="F:ATP binding"/>
    <property type="evidence" value="ECO:0007669"/>
    <property type="project" value="UniProtKB-UniRule"/>
</dbReference>
<comment type="catalytic activity">
    <reaction evidence="5 6">
        <text>cytidine(34) in tRNA(Ile2) + L-lysine + ATP = lysidine(34) in tRNA(Ile2) + AMP + diphosphate + H(+)</text>
        <dbReference type="Rhea" id="RHEA:43744"/>
        <dbReference type="Rhea" id="RHEA-COMP:10625"/>
        <dbReference type="Rhea" id="RHEA-COMP:10670"/>
        <dbReference type="ChEBI" id="CHEBI:15378"/>
        <dbReference type="ChEBI" id="CHEBI:30616"/>
        <dbReference type="ChEBI" id="CHEBI:32551"/>
        <dbReference type="ChEBI" id="CHEBI:33019"/>
        <dbReference type="ChEBI" id="CHEBI:82748"/>
        <dbReference type="ChEBI" id="CHEBI:83665"/>
        <dbReference type="ChEBI" id="CHEBI:456215"/>
        <dbReference type="EC" id="6.3.4.19"/>
    </reaction>
</comment>
<feature type="domain" description="tRNA(Ile)-lysidine/2-thiocytidine synthase N-terminal" evidence="7">
    <location>
        <begin position="28"/>
        <end position="206"/>
    </location>
</feature>
<dbReference type="Pfam" id="PF01171">
    <property type="entry name" value="ATP_bind_3"/>
    <property type="match status" value="1"/>
</dbReference>
<proteinExistence type="inferred from homology"/>
<dbReference type="OrthoDB" id="9807403at2"/>
<dbReference type="CDD" id="cd01992">
    <property type="entry name" value="TilS_N"/>
    <property type="match status" value="1"/>
</dbReference>
<gene>
    <name evidence="6" type="primary">tilS</name>
    <name evidence="8" type="ORF">DFP90_105165</name>
</gene>
<dbReference type="InterPro" id="IPR012094">
    <property type="entry name" value="tRNA_Ile_lys_synt"/>
</dbReference>
<dbReference type="GO" id="GO:0005737">
    <property type="term" value="C:cytoplasm"/>
    <property type="evidence" value="ECO:0007669"/>
    <property type="project" value="UniProtKB-SubCell"/>
</dbReference>
<comment type="domain">
    <text evidence="6">The N-terminal region contains the highly conserved SGGXDS motif, predicted to be a P-loop motif involved in ATP binding.</text>
</comment>
<sequence>MTDSSPLDDNAFSHIMADPALAGSACSLAVACSGGPDSMALAFLLSRWCRDNGRRLTALVVDHRLRQESAREAETVGARLAALGVRVAILVREGPKLTRDLQNQARLARYGLMLSWCREQGAGDLFLGHHLDDQAETFLLRLARGSGVDGLSAMSPIEMRGGIRLVRPLLDIPKTRLVATLEQAGQAFVQDPSNLSDHFTRNRLRRLMPTLAEEGMDARRLADTAKHLSRARQSLEFYTSQHLNRSGRLYPHGFVRLERATFLEAPEEIRLRSLSKLVSALGGADYPPRFDRLQRLMKRLEADADGAGTLSGCQLLVRGGRIWLAREPSAVSGPVPLEGVGSFIWDRRFRIMLSATKKWPKETDFFIGALGIDGWRQWQNSGREISGFSILPAFVRRGIPALWRGDKLVCPLSTQKSDHWQDHGIEEIHLIAGELFGKTAFSSLNMRTM</sequence>
<dbReference type="InterPro" id="IPR011063">
    <property type="entry name" value="TilS/TtcA_N"/>
</dbReference>
<evidence type="ECO:0000256" key="1">
    <source>
        <dbReference type="ARBA" id="ARBA00022598"/>
    </source>
</evidence>
<accession>A0A3D9HK00</accession>
<comment type="function">
    <text evidence="6">Ligates lysine onto the cytidine present at position 34 of the AUA codon-specific tRNA(Ile) that contains the anticodon CAU, in an ATP-dependent manner. Cytidine is converted to lysidine, thus changing the amino acid specificity of the tRNA from methionine to isoleucine.</text>
</comment>
<keyword evidence="9" id="KW-1185">Reference proteome</keyword>
<evidence type="ECO:0000313" key="9">
    <source>
        <dbReference type="Proteomes" id="UP000256845"/>
    </source>
</evidence>
<keyword evidence="2 6" id="KW-0819">tRNA processing</keyword>
<reference evidence="8 9" key="1">
    <citation type="submission" date="2018-07" db="EMBL/GenBank/DDBJ databases">
        <title>Genomic Encyclopedia of Type Strains, Phase III (KMG-III): the genomes of soil and plant-associated and newly described type strains.</title>
        <authorList>
            <person name="Whitman W."/>
        </authorList>
    </citation>
    <scope>NUCLEOTIDE SEQUENCE [LARGE SCALE GENOMIC DNA]</scope>
    <source>
        <strain evidence="8 9">CECT 8488</strain>
    </source>
</reference>
<dbReference type="Proteomes" id="UP000256845">
    <property type="component" value="Unassembled WGS sequence"/>
</dbReference>
<evidence type="ECO:0000259" key="7">
    <source>
        <dbReference type="Pfam" id="PF01171"/>
    </source>
</evidence>
<keyword evidence="3 6" id="KW-0547">Nucleotide-binding</keyword>
<name>A0A3D9HK00_9PROT</name>
<evidence type="ECO:0000256" key="3">
    <source>
        <dbReference type="ARBA" id="ARBA00022741"/>
    </source>
</evidence>
<dbReference type="GO" id="GO:0032267">
    <property type="term" value="F:tRNA(Ile)-lysidine synthase activity"/>
    <property type="evidence" value="ECO:0007669"/>
    <property type="project" value="UniProtKB-EC"/>
</dbReference>
<dbReference type="InterPro" id="IPR012795">
    <property type="entry name" value="tRNA_Ile_lys_synt_N"/>
</dbReference>